<feature type="transmembrane region" description="Helical" evidence="1">
    <location>
        <begin position="7"/>
        <end position="26"/>
    </location>
</feature>
<dbReference type="RefSeq" id="WP_120194177.1">
    <property type="nucleotide sequence ID" value="NZ_RAPK01000011.1"/>
</dbReference>
<accession>A0A419UWW6</accession>
<evidence type="ECO:0000313" key="3">
    <source>
        <dbReference type="Proteomes" id="UP000285120"/>
    </source>
</evidence>
<dbReference type="AlphaFoldDB" id="A0A419UWW6"/>
<keyword evidence="1" id="KW-0472">Membrane</keyword>
<evidence type="ECO:0000313" key="2">
    <source>
        <dbReference type="EMBL" id="RKD69619.1"/>
    </source>
</evidence>
<reference evidence="2 3" key="1">
    <citation type="submission" date="2018-09" db="EMBL/GenBank/DDBJ databases">
        <title>Genomic Encyclopedia of Archaeal and Bacterial Type Strains, Phase II (KMG-II): from individual species to whole genera.</title>
        <authorList>
            <person name="Goeker M."/>
        </authorList>
    </citation>
    <scope>NUCLEOTIDE SEQUENCE [LARGE SCALE GENOMIC DNA]</scope>
    <source>
        <strain evidence="2 3">DSM 17008</strain>
    </source>
</reference>
<gene>
    <name evidence="2" type="ORF">ATL39_3043</name>
</gene>
<keyword evidence="3" id="KW-1185">Reference proteome</keyword>
<dbReference type="Proteomes" id="UP000285120">
    <property type="component" value="Unassembled WGS sequence"/>
</dbReference>
<comment type="caution">
    <text evidence="2">The sequence shown here is derived from an EMBL/GenBank/DDBJ whole genome shotgun (WGS) entry which is preliminary data.</text>
</comment>
<feature type="transmembrane region" description="Helical" evidence="1">
    <location>
        <begin position="71"/>
        <end position="95"/>
    </location>
</feature>
<protein>
    <submittedName>
        <fullName evidence="2">Uncharacterized protein</fullName>
    </submittedName>
</protein>
<keyword evidence="1" id="KW-0812">Transmembrane</keyword>
<organism evidence="2 3">
    <name type="scientific">Sinobaca qinghaiensis</name>
    <dbReference type="NCBI Taxonomy" id="342944"/>
    <lineage>
        <taxon>Bacteria</taxon>
        <taxon>Bacillati</taxon>
        <taxon>Bacillota</taxon>
        <taxon>Bacilli</taxon>
        <taxon>Bacillales</taxon>
        <taxon>Sporolactobacillaceae</taxon>
        <taxon>Sinobaca</taxon>
    </lineage>
</organism>
<name>A0A419UWW6_9BACL</name>
<keyword evidence="1" id="KW-1133">Transmembrane helix</keyword>
<proteinExistence type="predicted"/>
<sequence length="192" mass="22405">MRKKKYIFLLFSLCCGTAALSLFIALIHDVYVFPAVLFYSFLTQEAIVTVLLFLFLLFLLVFVFSLINNKYLLVFLVVTGFTGFFLFCLAFALSINNNETIFFSSPDNQYRFAIMQKDVLHHTRHDIYKIHNYLYAVQIASVSTNGLEDSFSRKDYDIRWRETNQFTIQLSPGETKQEITIKLGPMKQAWQK</sequence>
<dbReference type="EMBL" id="RAPK01000011">
    <property type="protein sequence ID" value="RKD69619.1"/>
    <property type="molecule type" value="Genomic_DNA"/>
</dbReference>
<evidence type="ECO:0000256" key="1">
    <source>
        <dbReference type="SAM" id="Phobius"/>
    </source>
</evidence>
<feature type="transmembrane region" description="Helical" evidence="1">
    <location>
        <begin position="46"/>
        <end position="64"/>
    </location>
</feature>